<dbReference type="CDD" id="cd00060">
    <property type="entry name" value="FHA"/>
    <property type="match status" value="1"/>
</dbReference>
<name>A0ABU8VAU8_9BURK</name>
<reference evidence="2 3" key="1">
    <citation type="submission" date="2024-03" db="EMBL/GenBank/DDBJ databases">
        <title>Novel species of the genus Variovorax.</title>
        <authorList>
            <person name="Liu Q."/>
            <person name="Xin Y.-H."/>
        </authorList>
    </citation>
    <scope>NUCLEOTIDE SEQUENCE [LARGE SCALE GENOMIC DNA]</scope>
    <source>
        <strain evidence="2 3">KACC 18899</strain>
    </source>
</reference>
<evidence type="ECO:0000313" key="2">
    <source>
        <dbReference type="EMBL" id="MEJ8810685.1"/>
    </source>
</evidence>
<evidence type="ECO:0000313" key="3">
    <source>
        <dbReference type="Proteomes" id="UP001365846"/>
    </source>
</evidence>
<dbReference type="Gene3D" id="2.60.200.20">
    <property type="match status" value="1"/>
</dbReference>
<proteinExistence type="predicted"/>
<protein>
    <submittedName>
        <fullName evidence="2">FHA domain-containing protein</fullName>
    </submittedName>
</protein>
<keyword evidence="3" id="KW-1185">Reference proteome</keyword>
<dbReference type="InterPro" id="IPR050923">
    <property type="entry name" value="Cell_Proc_Reg/RNA_Proc"/>
</dbReference>
<dbReference type="InterPro" id="IPR000253">
    <property type="entry name" value="FHA_dom"/>
</dbReference>
<dbReference type="Proteomes" id="UP001365846">
    <property type="component" value="Unassembled WGS sequence"/>
</dbReference>
<dbReference type="EMBL" id="JBBKZU010000002">
    <property type="protein sequence ID" value="MEJ8810685.1"/>
    <property type="molecule type" value="Genomic_DNA"/>
</dbReference>
<dbReference type="InterPro" id="IPR008984">
    <property type="entry name" value="SMAD_FHA_dom_sf"/>
</dbReference>
<dbReference type="SMART" id="SM00240">
    <property type="entry name" value="FHA"/>
    <property type="match status" value="1"/>
</dbReference>
<dbReference type="PANTHER" id="PTHR23308">
    <property type="entry name" value="NUCLEAR INHIBITOR OF PROTEIN PHOSPHATASE-1"/>
    <property type="match status" value="1"/>
</dbReference>
<organism evidence="2 3">
    <name type="scientific">Variovorax ureilyticus</name>
    <dbReference type="NCBI Taxonomy" id="1836198"/>
    <lineage>
        <taxon>Bacteria</taxon>
        <taxon>Pseudomonadati</taxon>
        <taxon>Pseudomonadota</taxon>
        <taxon>Betaproteobacteria</taxon>
        <taxon>Burkholderiales</taxon>
        <taxon>Comamonadaceae</taxon>
        <taxon>Variovorax</taxon>
    </lineage>
</organism>
<dbReference type="RefSeq" id="WP_340355999.1">
    <property type="nucleotide sequence ID" value="NZ_JBBKZU010000002.1"/>
</dbReference>
<dbReference type="PROSITE" id="PS50006">
    <property type="entry name" value="FHA_DOMAIN"/>
    <property type="match status" value="1"/>
</dbReference>
<dbReference type="Pfam" id="PF00498">
    <property type="entry name" value="FHA"/>
    <property type="match status" value="1"/>
</dbReference>
<dbReference type="SUPFAM" id="SSF49879">
    <property type="entry name" value="SMAD/FHA domain"/>
    <property type="match status" value="1"/>
</dbReference>
<accession>A0ABU8VAU8</accession>
<comment type="caution">
    <text evidence="2">The sequence shown here is derived from an EMBL/GenBank/DDBJ whole genome shotgun (WGS) entry which is preliminary data.</text>
</comment>
<sequence length="140" mass="15147">MPTLLMMTATGDTRQVQLAPQGNRVGRGPTNDVIVDSAQASRDHALIDVEQAFVTITDLGSRNGTFVNDVQIETQVLVDGDAIRLGTYEMRFVATDQEFTHIEALRMLTMHGLLVNIPRPAAHADAPTAPEAPLSGRGRL</sequence>
<evidence type="ECO:0000259" key="1">
    <source>
        <dbReference type="PROSITE" id="PS50006"/>
    </source>
</evidence>
<feature type="domain" description="FHA" evidence="1">
    <location>
        <begin position="23"/>
        <end position="72"/>
    </location>
</feature>
<gene>
    <name evidence="2" type="ORF">WKW77_06375</name>
</gene>